<dbReference type="Gene3D" id="3.40.190.290">
    <property type="match status" value="1"/>
</dbReference>
<dbReference type="InterPro" id="IPR058163">
    <property type="entry name" value="LysR-type_TF_proteobact-type"/>
</dbReference>
<evidence type="ECO:0000256" key="2">
    <source>
        <dbReference type="ARBA" id="ARBA00023015"/>
    </source>
</evidence>
<dbReference type="Pfam" id="PF00126">
    <property type="entry name" value="HTH_1"/>
    <property type="match status" value="1"/>
</dbReference>
<feature type="domain" description="HTH lysR-type" evidence="5">
    <location>
        <begin position="18"/>
        <end position="75"/>
    </location>
</feature>
<protein>
    <submittedName>
        <fullName evidence="6">DNA-binding transcriptional regulator, LysR family</fullName>
    </submittedName>
</protein>
<dbReference type="SUPFAM" id="SSF53850">
    <property type="entry name" value="Periplasmic binding protein-like II"/>
    <property type="match status" value="1"/>
</dbReference>
<dbReference type="InterPro" id="IPR000847">
    <property type="entry name" value="LysR_HTH_N"/>
</dbReference>
<evidence type="ECO:0000256" key="4">
    <source>
        <dbReference type="ARBA" id="ARBA00023163"/>
    </source>
</evidence>
<dbReference type="Proteomes" id="UP000199664">
    <property type="component" value="Unassembled WGS sequence"/>
</dbReference>
<name>A0A1H7WKS9_9HYPH</name>
<dbReference type="InterPro" id="IPR036388">
    <property type="entry name" value="WH-like_DNA-bd_sf"/>
</dbReference>
<sequence length="314" mass="34488">MHNRLLPQSSFRDYRKMDRIDALRLVIDVDEKGSFSAVARQRSIATSTVALAVGQLEQELGVRLMVRTTRRLVFTHEGEMLLADARRIVAEWDGAVGSFRDDGPLAGPIRITATNDFGRSRLRPLLDAFQSVNPAVHMTLMLSDDTVDLVEERFDLALRSGPLPDSTLRARLLLRGPRVVCASPAYWARAGKPDHPDDLIEHNCIVLSRPGAPLSNWPFRQGAKHFTIKVSGDRQASDGDVLRDWAAQGVGVILKNRWDVDHQLKNGALEIALDGYNAGDIDLYAVQPGGAPSRRVAALVEFLAEALVSSRAGG</sequence>
<evidence type="ECO:0000313" key="6">
    <source>
        <dbReference type="EMBL" id="SEM21964.1"/>
    </source>
</evidence>
<dbReference type="SUPFAM" id="SSF46785">
    <property type="entry name" value="Winged helix' DNA-binding domain"/>
    <property type="match status" value="1"/>
</dbReference>
<dbReference type="CDD" id="cd08422">
    <property type="entry name" value="PBP2_CrgA_like"/>
    <property type="match status" value="1"/>
</dbReference>
<comment type="similarity">
    <text evidence="1">Belongs to the LysR transcriptional regulatory family.</text>
</comment>
<gene>
    <name evidence="6" type="ORF">SAMN04515666_108218</name>
</gene>
<dbReference type="Pfam" id="PF03466">
    <property type="entry name" value="LysR_substrate"/>
    <property type="match status" value="1"/>
</dbReference>
<accession>A0A1H7WKS9</accession>
<evidence type="ECO:0000256" key="3">
    <source>
        <dbReference type="ARBA" id="ARBA00023125"/>
    </source>
</evidence>
<dbReference type="PANTHER" id="PTHR30537:SF5">
    <property type="entry name" value="HTH-TYPE TRANSCRIPTIONAL ACTIVATOR TTDR-RELATED"/>
    <property type="match status" value="1"/>
</dbReference>
<evidence type="ECO:0000256" key="1">
    <source>
        <dbReference type="ARBA" id="ARBA00009437"/>
    </source>
</evidence>
<dbReference type="GO" id="GO:0003677">
    <property type="term" value="F:DNA binding"/>
    <property type="evidence" value="ECO:0007669"/>
    <property type="project" value="UniProtKB-KW"/>
</dbReference>
<dbReference type="STRING" id="1036779.SAMN04515666_108218"/>
<dbReference type="InterPro" id="IPR005119">
    <property type="entry name" value="LysR_subst-bd"/>
</dbReference>
<dbReference type="EMBL" id="FOAN01000008">
    <property type="protein sequence ID" value="SEM21964.1"/>
    <property type="molecule type" value="Genomic_DNA"/>
</dbReference>
<keyword evidence="2" id="KW-0805">Transcription regulation</keyword>
<keyword evidence="3 6" id="KW-0238">DNA-binding</keyword>
<keyword evidence="4" id="KW-0804">Transcription</keyword>
<evidence type="ECO:0000259" key="5">
    <source>
        <dbReference type="PROSITE" id="PS50931"/>
    </source>
</evidence>
<proteinExistence type="inferred from homology"/>
<dbReference type="AlphaFoldDB" id="A0A1H7WKS9"/>
<dbReference type="PROSITE" id="PS50931">
    <property type="entry name" value="HTH_LYSR"/>
    <property type="match status" value="1"/>
</dbReference>
<dbReference type="GO" id="GO:0003700">
    <property type="term" value="F:DNA-binding transcription factor activity"/>
    <property type="evidence" value="ECO:0007669"/>
    <property type="project" value="InterPro"/>
</dbReference>
<reference evidence="7" key="1">
    <citation type="submission" date="2016-10" db="EMBL/GenBank/DDBJ databases">
        <authorList>
            <person name="Varghese N."/>
            <person name="Submissions S."/>
        </authorList>
    </citation>
    <scope>NUCLEOTIDE SEQUENCE [LARGE SCALE GENOMIC DNA]</scope>
    <source>
        <strain evidence="7">LMG 26383,CCUG 61248,R- 45681</strain>
    </source>
</reference>
<dbReference type="PANTHER" id="PTHR30537">
    <property type="entry name" value="HTH-TYPE TRANSCRIPTIONAL REGULATOR"/>
    <property type="match status" value="1"/>
</dbReference>
<dbReference type="Gene3D" id="1.10.10.10">
    <property type="entry name" value="Winged helix-like DNA-binding domain superfamily/Winged helix DNA-binding domain"/>
    <property type="match status" value="1"/>
</dbReference>
<organism evidence="6 7">
    <name type="scientific">Bosea lupini</name>
    <dbReference type="NCBI Taxonomy" id="1036779"/>
    <lineage>
        <taxon>Bacteria</taxon>
        <taxon>Pseudomonadati</taxon>
        <taxon>Pseudomonadota</taxon>
        <taxon>Alphaproteobacteria</taxon>
        <taxon>Hyphomicrobiales</taxon>
        <taxon>Boseaceae</taxon>
        <taxon>Bosea</taxon>
    </lineage>
</organism>
<keyword evidence="7" id="KW-1185">Reference proteome</keyword>
<dbReference type="InterPro" id="IPR036390">
    <property type="entry name" value="WH_DNA-bd_sf"/>
</dbReference>
<evidence type="ECO:0000313" key="7">
    <source>
        <dbReference type="Proteomes" id="UP000199664"/>
    </source>
</evidence>